<gene>
    <name evidence="6" type="ORF">STAS_25884</name>
</gene>
<dbReference type="AlphaFoldDB" id="A0A5A7QWF4"/>
<dbReference type="EMBL" id="BKCP01008292">
    <property type="protein sequence ID" value="GER48717.1"/>
    <property type="molecule type" value="Genomic_DNA"/>
</dbReference>
<dbReference type="PANTHER" id="PTHR32370">
    <property type="entry name" value="OS12G0117600 PROTEIN"/>
    <property type="match status" value="1"/>
</dbReference>
<dbReference type="OrthoDB" id="1878376at2759"/>
<protein>
    <submittedName>
        <fullName evidence="6">Phototropic-responsive NPH3 family protein</fullName>
    </submittedName>
</protein>
<comment type="pathway">
    <text evidence="1">Protein modification; protein ubiquitination.</text>
</comment>
<evidence type="ECO:0000313" key="6">
    <source>
        <dbReference type="EMBL" id="GER48717.1"/>
    </source>
</evidence>
<evidence type="ECO:0000259" key="5">
    <source>
        <dbReference type="PROSITE" id="PS51649"/>
    </source>
</evidence>
<feature type="domain" description="NPH3" evidence="5">
    <location>
        <begin position="206"/>
        <end position="463"/>
    </location>
</feature>
<dbReference type="GO" id="GO:0016567">
    <property type="term" value="P:protein ubiquitination"/>
    <property type="evidence" value="ECO:0007669"/>
    <property type="project" value="UniProtKB-UniPathway"/>
</dbReference>
<dbReference type="Proteomes" id="UP000325081">
    <property type="component" value="Unassembled WGS sequence"/>
</dbReference>
<name>A0A5A7QWF4_STRAF</name>
<keyword evidence="7" id="KW-1185">Reference proteome</keyword>
<dbReference type="SUPFAM" id="SSF54695">
    <property type="entry name" value="POZ domain"/>
    <property type="match status" value="1"/>
</dbReference>
<evidence type="ECO:0000313" key="7">
    <source>
        <dbReference type="Proteomes" id="UP000325081"/>
    </source>
</evidence>
<feature type="region of interest" description="Disordered" evidence="4">
    <location>
        <begin position="172"/>
        <end position="193"/>
    </location>
</feature>
<dbReference type="InterPro" id="IPR043454">
    <property type="entry name" value="NPH3/RPT2-like"/>
</dbReference>
<evidence type="ECO:0000256" key="1">
    <source>
        <dbReference type="ARBA" id="ARBA00004906"/>
    </source>
</evidence>
<proteinExistence type="inferred from homology"/>
<dbReference type="InterPro" id="IPR011333">
    <property type="entry name" value="SKP1/BTB/POZ_sf"/>
</dbReference>
<evidence type="ECO:0000256" key="3">
    <source>
        <dbReference type="PROSITE-ProRule" id="PRU00982"/>
    </source>
</evidence>
<accession>A0A5A7QWF4</accession>
<dbReference type="Pfam" id="PF03000">
    <property type="entry name" value="NPH3"/>
    <property type="match status" value="1"/>
</dbReference>
<sequence>MAARRGTECPTWRPRSKLTSEIQLNLCGKLFTLDKELISNKSSKIWKLLQKTPEPDLSILLQDIPADHETMELVARFCHGFDISLSTQNVIRVACVAHYLGMTDTHCPDNLFTRAISFFQHHTLTSWENSITALKSAEPVLQPALQLGLVNYCVESLISKALENPRLLGDPVNDYSSPLTSEDEDDDGHREEIRRRRTRRKLFSTEGAAADLTSLSLRLYAPTLHAMTQRKVPHEYVAASVCQYARTWVFDDDEANARSREIIETLVSLLPDNDAYSVVPCDFLSEMLRFAIALDASEDCRNSLETRMGKQLARASVKDLLIPSLGYARDEKYDTECVRRILKNFYCGYTGGDASPLGSVSELVEEFLAEVAGDIDLRTGTFMEIADMAVAVAMGAHRGSDGIYRAVDVYLEKHRHLTETEREKVCRVVEWGRLSAEACEHAARNERLPVRVVVQVLFAVQLKLREAIPREVEMERMGSKVSELERECRVMKTEIESGGNGNGKRKRMSLWRDVKRRLGCVGNSMSDCNCHVKRKKVHPR</sequence>
<dbReference type="PROSITE" id="PS51649">
    <property type="entry name" value="NPH3"/>
    <property type="match status" value="1"/>
</dbReference>
<organism evidence="6 7">
    <name type="scientific">Striga asiatica</name>
    <name type="common">Asiatic witchweed</name>
    <name type="synonym">Buchnera asiatica</name>
    <dbReference type="NCBI Taxonomy" id="4170"/>
    <lineage>
        <taxon>Eukaryota</taxon>
        <taxon>Viridiplantae</taxon>
        <taxon>Streptophyta</taxon>
        <taxon>Embryophyta</taxon>
        <taxon>Tracheophyta</taxon>
        <taxon>Spermatophyta</taxon>
        <taxon>Magnoliopsida</taxon>
        <taxon>eudicotyledons</taxon>
        <taxon>Gunneridae</taxon>
        <taxon>Pentapetalae</taxon>
        <taxon>asterids</taxon>
        <taxon>lamiids</taxon>
        <taxon>Lamiales</taxon>
        <taxon>Orobanchaceae</taxon>
        <taxon>Buchnereae</taxon>
        <taxon>Striga</taxon>
    </lineage>
</organism>
<dbReference type="InterPro" id="IPR027356">
    <property type="entry name" value="NPH3_dom"/>
</dbReference>
<keyword evidence="2" id="KW-0833">Ubl conjugation pathway</keyword>
<reference evidence="7" key="1">
    <citation type="journal article" date="2019" name="Curr. Biol.">
        <title>Genome Sequence of Striga asiatica Provides Insight into the Evolution of Plant Parasitism.</title>
        <authorList>
            <person name="Yoshida S."/>
            <person name="Kim S."/>
            <person name="Wafula E.K."/>
            <person name="Tanskanen J."/>
            <person name="Kim Y.M."/>
            <person name="Honaas L."/>
            <person name="Yang Z."/>
            <person name="Spallek T."/>
            <person name="Conn C.E."/>
            <person name="Ichihashi Y."/>
            <person name="Cheong K."/>
            <person name="Cui S."/>
            <person name="Der J.P."/>
            <person name="Gundlach H."/>
            <person name="Jiao Y."/>
            <person name="Hori C."/>
            <person name="Ishida J.K."/>
            <person name="Kasahara H."/>
            <person name="Kiba T."/>
            <person name="Kim M.S."/>
            <person name="Koo N."/>
            <person name="Laohavisit A."/>
            <person name="Lee Y.H."/>
            <person name="Lumba S."/>
            <person name="McCourt P."/>
            <person name="Mortimer J.C."/>
            <person name="Mutuku J.M."/>
            <person name="Nomura T."/>
            <person name="Sasaki-Sekimoto Y."/>
            <person name="Seto Y."/>
            <person name="Wang Y."/>
            <person name="Wakatake T."/>
            <person name="Sakakibara H."/>
            <person name="Demura T."/>
            <person name="Yamaguchi S."/>
            <person name="Yoneyama K."/>
            <person name="Manabe R.I."/>
            <person name="Nelson D.C."/>
            <person name="Schulman A.H."/>
            <person name="Timko M.P."/>
            <person name="dePamphilis C.W."/>
            <person name="Choi D."/>
            <person name="Shirasu K."/>
        </authorList>
    </citation>
    <scope>NUCLEOTIDE SEQUENCE [LARGE SCALE GENOMIC DNA]</scope>
    <source>
        <strain evidence="7">cv. UVA1</strain>
    </source>
</reference>
<evidence type="ECO:0000256" key="4">
    <source>
        <dbReference type="SAM" id="MobiDB-lite"/>
    </source>
</evidence>
<dbReference type="UniPathway" id="UPA00143"/>
<comment type="caution">
    <text evidence="6">The sequence shown here is derived from an EMBL/GenBank/DDBJ whole genome shotgun (WGS) entry which is preliminary data.</text>
</comment>
<comment type="similarity">
    <text evidence="3">Belongs to the NPH3 family.</text>
</comment>
<evidence type="ECO:0000256" key="2">
    <source>
        <dbReference type="ARBA" id="ARBA00022786"/>
    </source>
</evidence>